<protein>
    <submittedName>
        <fullName evidence="2">Uncharacterized protein</fullName>
    </submittedName>
</protein>
<reference evidence="3" key="1">
    <citation type="journal article" date="2021" name="BMC Genomics">
        <title>Chromosome-level genome assembly and manually-curated proteome of model necrotroph Parastagonospora nodorum Sn15 reveals a genome-wide trove of candidate effector homologs, and redundancy of virulence-related functions within an accessory chromosome.</title>
        <authorList>
            <person name="Bertazzoni S."/>
            <person name="Jones D.A.B."/>
            <person name="Phan H.T."/>
            <person name="Tan K.-C."/>
            <person name="Hane J.K."/>
        </authorList>
    </citation>
    <scope>NUCLEOTIDE SEQUENCE [LARGE SCALE GENOMIC DNA]</scope>
    <source>
        <strain evidence="3">SN15 / ATCC MYA-4574 / FGSC 10173)</strain>
    </source>
</reference>
<feature type="region of interest" description="Disordered" evidence="1">
    <location>
        <begin position="55"/>
        <end position="79"/>
    </location>
</feature>
<evidence type="ECO:0000313" key="2">
    <source>
        <dbReference type="EMBL" id="QRC97554.1"/>
    </source>
</evidence>
<feature type="compositionally biased region" description="Polar residues" evidence="1">
    <location>
        <begin position="58"/>
        <end position="79"/>
    </location>
</feature>
<accession>A0A7U2F2I9</accession>
<organism evidence="2 3">
    <name type="scientific">Phaeosphaeria nodorum (strain SN15 / ATCC MYA-4574 / FGSC 10173)</name>
    <name type="common">Glume blotch fungus</name>
    <name type="synonym">Parastagonospora nodorum</name>
    <dbReference type="NCBI Taxonomy" id="321614"/>
    <lineage>
        <taxon>Eukaryota</taxon>
        <taxon>Fungi</taxon>
        <taxon>Dikarya</taxon>
        <taxon>Ascomycota</taxon>
        <taxon>Pezizomycotina</taxon>
        <taxon>Dothideomycetes</taxon>
        <taxon>Pleosporomycetidae</taxon>
        <taxon>Pleosporales</taxon>
        <taxon>Pleosporineae</taxon>
        <taxon>Phaeosphaeriaceae</taxon>
        <taxon>Parastagonospora</taxon>
    </lineage>
</organism>
<gene>
    <name evidence="2" type="ORF">JI435_410750</name>
</gene>
<name>A0A7U2F2I9_PHANO</name>
<dbReference type="VEuPathDB" id="FungiDB:JI435_410750"/>
<sequence length="79" mass="8783">MHTVQPFFINSVDWEASCPVDIPKNESYIMSHLLTLIPACGRENDVSPISALVRRSHGGTQSGDQHSWESYQGSHGSWV</sequence>
<keyword evidence="3" id="KW-1185">Reference proteome</keyword>
<evidence type="ECO:0000313" key="3">
    <source>
        <dbReference type="Proteomes" id="UP000663193"/>
    </source>
</evidence>
<proteinExistence type="predicted"/>
<dbReference type="Proteomes" id="UP000663193">
    <property type="component" value="Chromosome 7"/>
</dbReference>
<dbReference type="EMBL" id="CP069029">
    <property type="protein sequence ID" value="QRC97554.1"/>
    <property type="molecule type" value="Genomic_DNA"/>
</dbReference>
<dbReference type="AlphaFoldDB" id="A0A7U2F2I9"/>
<evidence type="ECO:0000256" key="1">
    <source>
        <dbReference type="SAM" id="MobiDB-lite"/>
    </source>
</evidence>